<dbReference type="SMART" id="SM00835">
    <property type="entry name" value="Cupin_1"/>
    <property type="match status" value="2"/>
</dbReference>
<organism evidence="5 6">
    <name type="scientific">Curvularia kusanoi</name>
    <name type="common">Cochliobolus kusanoi</name>
    <dbReference type="NCBI Taxonomy" id="90978"/>
    <lineage>
        <taxon>Eukaryota</taxon>
        <taxon>Fungi</taxon>
        <taxon>Dikarya</taxon>
        <taxon>Ascomycota</taxon>
        <taxon>Pezizomycotina</taxon>
        <taxon>Dothideomycetes</taxon>
        <taxon>Pleosporomycetidae</taxon>
        <taxon>Pleosporales</taxon>
        <taxon>Pleosporineae</taxon>
        <taxon>Pleosporaceae</taxon>
        <taxon>Curvularia</taxon>
    </lineage>
</organism>
<feature type="binding site" evidence="3">
    <location>
        <position position="247"/>
    </location>
    <ligand>
        <name>Mn(2+)</name>
        <dbReference type="ChEBI" id="CHEBI:29035"/>
        <label>2</label>
    </ligand>
</feature>
<protein>
    <recommendedName>
        <fullName evidence="4">Cupin type-1 domain-containing protein</fullName>
    </recommendedName>
</protein>
<gene>
    <name evidence="5" type="ORF">E8E13_010585</name>
</gene>
<dbReference type="AlphaFoldDB" id="A0A9P4TL19"/>
<dbReference type="InterPro" id="IPR014710">
    <property type="entry name" value="RmlC-like_jellyroll"/>
</dbReference>
<dbReference type="InterPro" id="IPR006045">
    <property type="entry name" value="Cupin_1"/>
</dbReference>
<dbReference type="GO" id="GO:0046872">
    <property type="term" value="F:metal ion binding"/>
    <property type="evidence" value="ECO:0007669"/>
    <property type="project" value="UniProtKB-KW"/>
</dbReference>
<sequence>MDGNGRGALMLGFVPNLKWRFSDARTRIYPGGWVREQVDDDLPQSKEISAAQQHLKKGAIRELHWHRVAEWGQVLAGRVLLSTVDEIGRHQVAELQFGDIYYFPKGEAHTLQGLDDENELLLAFDDGNFDAAGTTFNVDDWLARTPKSILAKSLGVPESAFDELPQPNPYIQNSATGAPTRQRAIVGGAGELAGNDSRIYRTFSHAPERAPGGAGVWWKMDSTYLPVAKTLASTYNVLKPKSIRELHWHTNVDWPASWIGDFANSQQSDEWVYFHKGTGRATIFTGNGNARTFDFGPGDTAIFPAQSGHYIENTSATQNLTWIEIHKTDRVADMSLTQWMALTPADIVADVLNLPLGLVENFEKEKQIFIRGD</sequence>
<name>A0A9P4TL19_CURKU</name>
<evidence type="ECO:0000256" key="2">
    <source>
        <dbReference type="PIRSR" id="PIRSR617774-1"/>
    </source>
</evidence>
<dbReference type="PANTHER" id="PTHR35848:SF9">
    <property type="entry name" value="SLL1358 PROTEIN"/>
    <property type="match status" value="1"/>
</dbReference>
<dbReference type="Pfam" id="PF00190">
    <property type="entry name" value="Cupin_1"/>
    <property type="match status" value="2"/>
</dbReference>
<feature type="binding site" evidence="3">
    <location>
        <position position="309"/>
    </location>
    <ligand>
        <name>Mn(2+)</name>
        <dbReference type="ChEBI" id="CHEBI:29035"/>
        <label>2</label>
    </ligand>
</feature>
<feature type="binding site" evidence="3">
    <location>
        <position position="109"/>
    </location>
    <ligand>
        <name>Mn(2+)</name>
        <dbReference type="ChEBI" id="CHEBI:29035"/>
        <label>1</label>
    </ligand>
</feature>
<dbReference type="EMBL" id="SWKU01000002">
    <property type="protein sequence ID" value="KAF3009857.1"/>
    <property type="molecule type" value="Genomic_DNA"/>
</dbReference>
<dbReference type="Gene3D" id="2.60.120.10">
    <property type="entry name" value="Jelly Rolls"/>
    <property type="match status" value="2"/>
</dbReference>
<feature type="binding site" evidence="3">
    <location>
        <position position="66"/>
    </location>
    <ligand>
        <name>Mn(2+)</name>
        <dbReference type="ChEBI" id="CHEBI:29035"/>
        <label>1</label>
    </ligand>
</feature>
<evidence type="ECO:0000256" key="1">
    <source>
        <dbReference type="ARBA" id="ARBA00022723"/>
    </source>
</evidence>
<feature type="domain" description="Cupin type-1" evidence="4">
    <location>
        <begin position="201"/>
        <end position="360"/>
    </location>
</feature>
<keyword evidence="1 3" id="KW-0479">Metal-binding</keyword>
<evidence type="ECO:0000313" key="6">
    <source>
        <dbReference type="Proteomes" id="UP000801428"/>
    </source>
</evidence>
<accession>A0A9P4TL19</accession>
<dbReference type="OrthoDB" id="10263073at2759"/>
<reference evidence="5" key="1">
    <citation type="submission" date="2019-04" db="EMBL/GenBank/DDBJ databases">
        <title>Sequencing of skin fungus with MAO and IRED activity.</title>
        <authorList>
            <person name="Marsaioli A.J."/>
            <person name="Bonatto J.M.C."/>
            <person name="Reis Junior O."/>
        </authorList>
    </citation>
    <scope>NUCLEOTIDE SEQUENCE</scope>
    <source>
        <strain evidence="5">30M1</strain>
    </source>
</reference>
<comment type="caution">
    <text evidence="5">The sequence shown here is derived from an EMBL/GenBank/DDBJ whole genome shotgun (WGS) entry which is preliminary data.</text>
</comment>
<dbReference type="PANTHER" id="PTHR35848">
    <property type="entry name" value="OXALATE-BINDING PROTEIN"/>
    <property type="match status" value="1"/>
</dbReference>
<dbReference type="InterPro" id="IPR017774">
    <property type="entry name" value="Bicupin_oxalate_deCO2ase/Oxase"/>
</dbReference>
<dbReference type="NCBIfam" id="TIGR03404">
    <property type="entry name" value="bicupin_oxalic"/>
    <property type="match status" value="1"/>
</dbReference>
<feature type="binding site" evidence="3">
    <location>
        <position position="249"/>
    </location>
    <ligand>
        <name>Mn(2+)</name>
        <dbReference type="ChEBI" id="CHEBI:29035"/>
        <label>2</label>
    </ligand>
</feature>
<comment type="cofactor">
    <cofactor evidence="3">
        <name>Mn(2+)</name>
        <dbReference type="ChEBI" id="CHEBI:29035"/>
    </cofactor>
    <text evidence="3">Binds 2 manganese ions per subunit.</text>
</comment>
<dbReference type="InterPro" id="IPR011051">
    <property type="entry name" value="RmlC_Cupin_sf"/>
</dbReference>
<feature type="active site" description="Proton donor" evidence="2">
    <location>
        <position position="324"/>
    </location>
</feature>
<keyword evidence="6" id="KW-1185">Reference proteome</keyword>
<proteinExistence type="predicted"/>
<evidence type="ECO:0000256" key="3">
    <source>
        <dbReference type="PIRSR" id="PIRSR617774-2"/>
    </source>
</evidence>
<feature type="binding site" evidence="3">
    <location>
        <position position="64"/>
    </location>
    <ligand>
        <name>Mn(2+)</name>
        <dbReference type="ChEBI" id="CHEBI:29035"/>
        <label>1</label>
    </ligand>
</feature>
<feature type="binding site" evidence="3">
    <location>
        <position position="270"/>
    </location>
    <ligand>
        <name>Mn(2+)</name>
        <dbReference type="ChEBI" id="CHEBI:29035"/>
        <label>2</label>
    </ligand>
</feature>
<dbReference type="InterPro" id="IPR051610">
    <property type="entry name" value="GPI/OXD"/>
</dbReference>
<dbReference type="GO" id="GO:0033609">
    <property type="term" value="P:oxalate metabolic process"/>
    <property type="evidence" value="ECO:0007669"/>
    <property type="project" value="InterPro"/>
</dbReference>
<evidence type="ECO:0000259" key="4">
    <source>
        <dbReference type="SMART" id="SM00835"/>
    </source>
</evidence>
<dbReference type="Proteomes" id="UP000801428">
    <property type="component" value="Unassembled WGS sequence"/>
</dbReference>
<feature type="domain" description="Cupin type-1" evidence="4">
    <location>
        <begin position="22"/>
        <end position="162"/>
    </location>
</feature>
<keyword evidence="3" id="KW-0464">Manganese</keyword>
<dbReference type="SUPFAM" id="SSF51182">
    <property type="entry name" value="RmlC-like cupins"/>
    <property type="match status" value="1"/>
</dbReference>
<feature type="binding site" evidence="3">
    <location>
        <position position="70"/>
    </location>
    <ligand>
        <name>Mn(2+)</name>
        <dbReference type="ChEBI" id="CHEBI:29035"/>
        <label>1</label>
    </ligand>
</feature>
<evidence type="ECO:0000313" key="5">
    <source>
        <dbReference type="EMBL" id="KAF3009857.1"/>
    </source>
</evidence>